<evidence type="ECO:0000256" key="2">
    <source>
        <dbReference type="SAM" id="MobiDB-lite"/>
    </source>
</evidence>
<evidence type="ECO:0000256" key="1">
    <source>
        <dbReference type="RuleBase" id="RU368003"/>
    </source>
</evidence>
<proteinExistence type="inferred from homology"/>
<dbReference type="PANTHER" id="PTHR15341">
    <property type="entry name" value="SUN-COR STEROID HORMONE RECEPTOR CO-REPRESSOR"/>
    <property type="match status" value="1"/>
</dbReference>
<dbReference type="Proteomes" id="UP000469452">
    <property type="component" value="Unassembled WGS sequence"/>
</dbReference>
<comment type="caution">
    <text evidence="3">The sequence shown here is derived from an EMBL/GenBank/DDBJ whole genome shotgun (WGS) entry which is preliminary data.</text>
</comment>
<dbReference type="PANTHER" id="PTHR15341:SF3">
    <property type="entry name" value="NUCLEAR NUCLEIC ACID-BINDING PROTEIN C1D"/>
    <property type="match status" value="1"/>
</dbReference>
<sequence length="213" mass="23088">MDSRLENLDNALGAVEEYLDVLTTKPVDELTTELAPIDKAKVQVGLGTCTTPNEKTNHDCSCWVMCSIAYSINALLYVLLKVQGVSSKDGRQTQVKQELDRVKGYIQKIKYSEEMGTRGSCIYSRHCAPKYDDIAAAALAKGRQIRVDAEAAGRFINHALSSDQVYAEAAAATTDVKAADSAKKAPSTKKKNKASSTAAKSTTDTPPKKRARK</sequence>
<feature type="compositionally biased region" description="Low complexity" evidence="2">
    <location>
        <begin position="194"/>
        <end position="205"/>
    </location>
</feature>
<dbReference type="GO" id="GO:0000178">
    <property type="term" value="C:exosome (RNase complex)"/>
    <property type="evidence" value="ECO:0007669"/>
    <property type="project" value="TreeGrafter"/>
</dbReference>
<comment type="subcellular location">
    <subcellularLocation>
        <location evidence="1">Cytoplasm</location>
    </subcellularLocation>
    <subcellularLocation>
        <location evidence="1">Nucleus</location>
        <location evidence="1">Nucleolus</location>
    </subcellularLocation>
    <subcellularLocation>
        <location evidence="1">Nucleus</location>
    </subcellularLocation>
</comment>
<feature type="region of interest" description="Disordered" evidence="2">
    <location>
        <begin position="177"/>
        <end position="213"/>
    </location>
</feature>
<dbReference type="EMBL" id="VJMI01013974">
    <property type="protein sequence ID" value="KAF0746415.1"/>
    <property type="molecule type" value="Genomic_DNA"/>
</dbReference>
<reference evidence="3 4" key="1">
    <citation type="submission" date="2019-06" db="EMBL/GenBank/DDBJ databases">
        <title>Genomics analysis of Aphanomyces spp. identifies a new class of oomycete effector associated with host adaptation.</title>
        <authorList>
            <person name="Gaulin E."/>
        </authorList>
    </citation>
    <scope>NUCLEOTIDE SEQUENCE [LARGE SCALE GENOMIC DNA]</scope>
    <source>
        <strain evidence="3 4">E</strain>
    </source>
</reference>
<dbReference type="InterPro" id="IPR011082">
    <property type="entry name" value="Exosome-assoc_fac/DNA_repair"/>
</dbReference>
<keyword evidence="1" id="KW-0238">DNA-binding</keyword>
<dbReference type="AlphaFoldDB" id="A0A6A5ABM1"/>
<dbReference type="GO" id="GO:0000460">
    <property type="term" value="P:maturation of 5.8S rRNA"/>
    <property type="evidence" value="ECO:0007669"/>
    <property type="project" value="TreeGrafter"/>
</dbReference>
<organism evidence="3 4">
    <name type="scientific">Aphanomyces astaci</name>
    <name type="common">Crayfish plague agent</name>
    <dbReference type="NCBI Taxonomy" id="112090"/>
    <lineage>
        <taxon>Eukaryota</taxon>
        <taxon>Sar</taxon>
        <taxon>Stramenopiles</taxon>
        <taxon>Oomycota</taxon>
        <taxon>Saprolegniomycetes</taxon>
        <taxon>Saprolegniales</taxon>
        <taxon>Verrucalvaceae</taxon>
        <taxon>Aphanomyces</taxon>
    </lineage>
</organism>
<comment type="function">
    <text evidence="1">Plays a role in the recruitment of the exosome to pre-rRNA to mediate the 3'-5' end processing of the 5.8S rRNA.</text>
</comment>
<comment type="subunit">
    <text evidence="1">Monomer and homodimer.</text>
</comment>
<gene>
    <name evidence="3" type="ORF">AaE_008139</name>
</gene>
<evidence type="ECO:0000313" key="4">
    <source>
        <dbReference type="Proteomes" id="UP000469452"/>
    </source>
</evidence>
<comment type="similarity">
    <text evidence="1">Belongs to the C1D family.</text>
</comment>
<dbReference type="VEuPathDB" id="FungiDB:H257_07939"/>
<dbReference type="GO" id="GO:0010468">
    <property type="term" value="P:regulation of gene expression"/>
    <property type="evidence" value="ECO:0007669"/>
    <property type="project" value="TreeGrafter"/>
</dbReference>
<dbReference type="GO" id="GO:0005737">
    <property type="term" value="C:cytoplasm"/>
    <property type="evidence" value="ECO:0007669"/>
    <property type="project" value="UniProtKB-SubCell"/>
</dbReference>
<keyword evidence="1" id="KW-0698">rRNA processing</keyword>
<accession>A0A6A5ABM1</accession>
<dbReference type="GO" id="GO:0005730">
    <property type="term" value="C:nucleolus"/>
    <property type="evidence" value="ECO:0007669"/>
    <property type="project" value="UniProtKB-SubCell"/>
</dbReference>
<evidence type="ECO:0000313" key="3">
    <source>
        <dbReference type="EMBL" id="KAF0746415.1"/>
    </source>
</evidence>
<keyword evidence="1" id="KW-0963">Cytoplasm</keyword>
<dbReference type="GO" id="GO:0003723">
    <property type="term" value="F:RNA binding"/>
    <property type="evidence" value="ECO:0007669"/>
    <property type="project" value="UniProtKB-UniRule"/>
</dbReference>
<keyword evidence="1" id="KW-0694">RNA-binding</keyword>
<dbReference type="GO" id="GO:0003677">
    <property type="term" value="F:DNA binding"/>
    <property type="evidence" value="ECO:0007669"/>
    <property type="project" value="UniProtKB-KW"/>
</dbReference>
<keyword evidence="1" id="KW-0539">Nucleus</keyword>
<protein>
    <recommendedName>
        <fullName evidence="1">Nuclear nucleic acid-binding protein C1D</fullName>
    </recommendedName>
</protein>
<name>A0A6A5ABM1_APHAT</name>